<dbReference type="InterPro" id="IPR000943">
    <property type="entry name" value="RNA_pol_sigma70"/>
</dbReference>
<dbReference type="CDD" id="cd06171">
    <property type="entry name" value="Sigma70_r4"/>
    <property type="match status" value="1"/>
</dbReference>
<dbReference type="PANTHER" id="PTHR30603">
    <property type="entry name" value="RNA POLYMERASE SIGMA FACTOR RPO"/>
    <property type="match status" value="1"/>
</dbReference>
<organism evidence="7 8">
    <name type="scientific">Candidatus Jettenia ecosi</name>
    <dbReference type="NCBI Taxonomy" id="2494326"/>
    <lineage>
        <taxon>Bacteria</taxon>
        <taxon>Pseudomonadati</taxon>
        <taxon>Planctomycetota</taxon>
        <taxon>Candidatus Brocadiia</taxon>
        <taxon>Candidatus Brocadiales</taxon>
        <taxon>Candidatus Brocadiaceae</taxon>
        <taxon>Candidatus Jettenia</taxon>
    </lineage>
</organism>
<keyword evidence="5" id="KW-0804">Transcription</keyword>
<accession>A0A533QQ62</accession>
<evidence type="ECO:0000256" key="2">
    <source>
        <dbReference type="ARBA" id="ARBA00023015"/>
    </source>
</evidence>
<evidence type="ECO:0000256" key="3">
    <source>
        <dbReference type="ARBA" id="ARBA00023082"/>
    </source>
</evidence>
<sequence>MDKFEYKISYLPDINPENFIGEDDFNDGESLEEKVKYKDYDPVRLYLKEMSHLPLLSREEEFHLAKKIKVISRLLHRRVLNFDYALEKYLHILEEVESESDLVQFIDTTVTKDQSKNERVEQICMVTEKIREIIEANRRDYEKINKGTVPGYVKTRTLRNIAARKRKATRELEAMHIRTETILPVMKQLLDVLSELVRFEEQSRGSHRKKESYKKLLYSIDEIKTLLIIPVEEIEKAIHMIHSIYHAYESARKRFSEGNLRLVVSIAKKYRKRGLAFHDLIQEGNTGLMRAIDKYDYRMGFKFSTYATWWIKQAIIRAIDDKARTVRIPVHMTEVINKTTQVLKNTHWNLDRKPKLESIAKEANIPLAEVFRVFRIASRPISLENPIGNDGETMFEDFIQDKKTESPVFLAHQSLLKEQLEKVLNTLSHREREVIKLRFGIGDGYTHTLEEIGKRFNITRERIRQIEAIAIRKLQHPLRSRKLEGFLEGAMAN</sequence>
<dbReference type="PRINTS" id="PR00046">
    <property type="entry name" value="SIGMA70FCT"/>
</dbReference>
<dbReference type="Pfam" id="PF04539">
    <property type="entry name" value="Sigma70_r3"/>
    <property type="match status" value="1"/>
</dbReference>
<dbReference type="Gene3D" id="1.10.10.10">
    <property type="entry name" value="Winged helix-like DNA-binding domain superfamily/Winged helix DNA-binding domain"/>
    <property type="match status" value="2"/>
</dbReference>
<dbReference type="InterPro" id="IPR007627">
    <property type="entry name" value="RNA_pol_sigma70_r2"/>
</dbReference>
<dbReference type="GO" id="GO:0016987">
    <property type="term" value="F:sigma factor activity"/>
    <property type="evidence" value="ECO:0007669"/>
    <property type="project" value="UniProtKB-KW"/>
</dbReference>
<evidence type="ECO:0000256" key="1">
    <source>
        <dbReference type="ARBA" id="ARBA00007788"/>
    </source>
</evidence>
<keyword evidence="3" id="KW-0731">Sigma factor</keyword>
<dbReference type="InterPro" id="IPR014284">
    <property type="entry name" value="RNA_pol_sigma-70_dom"/>
</dbReference>
<comment type="caution">
    <text evidence="7">The sequence shown here is derived from an EMBL/GenBank/DDBJ whole genome shotgun (WGS) entry which is preliminary data.</text>
</comment>
<dbReference type="SUPFAM" id="SSF88946">
    <property type="entry name" value="Sigma2 domain of RNA polymerase sigma factors"/>
    <property type="match status" value="1"/>
</dbReference>
<dbReference type="Proteomes" id="UP000319783">
    <property type="component" value="Unassembled WGS sequence"/>
</dbReference>
<dbReference type="InterPro" id="IPR013324">
    <property type="entry name" value="RNA_pol_sigma_r3/r4-like"/>
</dbReference>
<dbReference type="EMBL" id="SULG01000014">
    <property type="protein sequence ID" value="TLD42740.1"/>
    <property type="molecule type" value="Genomic_DNA"/>
</dbReference>
<dbReference type="Pfam" id="PF00140">
    <property type="entry name" value="Sigma70_r1_2"/>
    <property type="match status" value="1"/>
</dbReference>
<dbReference type="InterPro" id="IPR013325">
    <property type="entry name" value="RNA_pol_sigma_r2"/>
</dbReference>
<dbReference type="NCBIfam" id="TIGR02937">
    <property type="entry name" value="sigma70-ECF"/>
    <property type="match status" value="1"/>
</dbReference>
<evidence type="ECO:0000256" key="4">
    <source>
        <dbReference type="ARBA" id="ARBA00023125"/>
    </source>
</evidence>
<keyword evidence="2" id="KW-0805">Transcription regulation</keyword>
<protein>
    <submittedName>
        <fullName evidence="7">RNA polymerase sigma factor RpoD</fullName>
    </submittedName>
</protein>
<dbReference type="InterPro" id="IPR036388">
    <property type="entry name" value="WH-like_DNA-bd_sf"/>
</dbReference>
<dbReference type="SUPFAM" id="SSF88659">
    <property type="entry name" value="Sigma3 and sigma4 domains of RNA polymerase sigma factors"/>
    <property type="match status" value="2"/>
</dbReference>
<dbReference type="PROSITE" id="PS00716">
    <property type="entry name" value="SIGMA70_2"/>
    <property type="match status" value="1"/>
</dbReference>
<dbReference type="GO" id="GO:0003677">
    <property type="term" value="F:DNA binding"/>
    <property type="evidence" value="ECO:0007669"/>
    <property type="project" value="UniProtKB-KW"/>
</dbReference>
<dbReference type="AlphaFoldDB" id="A0A533QQ62"/>
<gene>
    <name evidence="7" type="ORF">JETT_0975</name>
</gene>
<dbReference type="Pfam" id="PF04545">
    <property type="entry name" value="Sigma70_r4"/>
    <property type="match status" value="1"/>
</dbReference>
<dbReference type="Gene3D" id="1.10.601.10">
    <property type="entry name" value="RNA Polymerase Primary Sigma Factor"/>
    <property type="match status" value="1"/>
</dbReference>
<dbReference type="InterPro" id="IPR007630">
    <property type="entry name" value="RNA_pol_sigma70_r4"/>
</dbReference>
<dbReference type="GO" id="GO:0006352">
    <property type="term" value="P:DNA-templated transcription initiation"/>
    <property type="evidence" value="ECO:0007669"/>
    <property type="project" value="InterPro"/>
</dbReference>
<dbReference type="InterPro" id="IPR007624">
    <property type="entry name" value="RNA_pol_sigma70_r3"/>
</dbReference>
<reference evidence="7 8" key="1">
    <citation type="submission" date="2019-04" db="EMBL/GenBank/DDBJ databases">
        <title>Genome of a novel bacterium Candidatus Jettenia ecosi reconstructed from metagenome of an anammox bioreactor.</title>
        <authorList>
            <person name="Mardanov A.V."/>
            <person name="Beletsky A.V."/>
            <person name="Ravin N.V."/>
            <person name="Botchkova E.A."/>
            <person name="Litti Y.V."/>
            <person name="Nozhevnikova A.N."/>
        </authorList>
    </citation>
    <scope>NUCLEOTIDE SEQUENCE [LARGE SCALE GENOMIC DNA]</scope>
    <source>
        <strain evidence="7">J2</strain>
    </source>
</reference>
<keyword evidence="4" id="KW-0238">DNA-binding</keyword>
<dbReference type="Pfam" id="PF04542">
    <property type="entry name" value="Sigma70_r2"/>
    <property type="match status" value="1"/>
</dbReference>
<evidence type="ECO:0000259" key="6">
    <source>
        <dbReference type="PROSITE" id="PS00716"/>
    </source>
</evidence>
<evidence type="ECO:0000313" key="7">
    <source>
        <dbReference type="EMBL" id="TLD42740.1"/>
    </source>
</evidence>
<comment type="similarity">
    <text evidence="1">Belongs to the sigma-70 factor family.</text>
</comment>
<dbReference type="InterPro" id="IPR009042">
    <property type="entry name" value="RNA_pol_sigma70_r1_2"/>
</dbReference>
<feature type="domain" description="RNA polymerase sigma-70" evidence="6">
    <location>
        <begin position="448"/>
        <end position="474"/>
    </location>
</feature>
<proteinExistence type="inferred from homology"/>
<dbReference type="PANTHER" id="PTHR30603:SF60">
    <property type="entry name" value="RNA POLYMERASE SIGMA FACTOR RPOD"/>
    <property type="match status" value="1"/>
</dbReference>
<dbReference type="InterPro" id="IPR050239">
    <property type="entry name" value="Sigma-70_RNA_pol_init_factors"/>
</dbReference>
<evidence type="ECO:0000313" key="8">
    <source>
        <dbReference type="Proteomes" id="UP000319783"/>
    </source>
</evidence>
<name>A0A533QQ62_9BACT</name>
<evidence type="ECO:0000256" key="5">
    <source>
        <dbReference type="ARBA" id="ARBA00023163"/>
    </source>
</evidence>